<reference evidence="4" key="2">
    <citation type="submission" date="2015-01" db="EMBL/GenBank/DDBJ databases">
        <title>Evolutionary Origins and Diversification of the Mycorrhizal Mutualists.</title>
        <authorList>
            <consortium name="DOE Joint Genome Institute"/>
            <consortium name="Mycorrhizal Genomics Consortium"/>
            <person name="Kohler A."/>
            <person name="Kuo A."/>
            <person name="Nagy L.G."/>
            <person name="Floudas D."/>
            <person name="Copeland A."/>
            <person name="Barry K.W."/>
            <person name="Cichocki N."/>
            <person name="Veneault-Fourrey C."/>
            <person name="LaButti K."/>
            <person name="Lindquist E.A."/>
            <person name="Lipzen A."/>
            <person name="Lundell T."/>
            <person name="Morin E."/>
            <person name="Murat C."/>
            <person name="Riley R."/>
            <person name="Ohm R."/>
            <person name="Sun H."/>
            <person name="Tunlid A."/>
            <person name="Henrissat B."/>
            <person name="Grigoriev I.V."/>
            <person name="Hibbett D.S."/>
            <person name="Martin F."/>
        </authorList>
    </citation>
    <scope>NUCLEOTIDE SEQUENCE [LARGE SCALE GENOMIC DNA]</scope>
    <source>
        <strain evidence="4">MUT 4182</strain>
    </source>
</reference>
<organism evidence="3 4">
    <name type="scientific">Tulasnella calospora MUT 4182</name>
    <dbReference type="NCBI Taxonomy" id="1051891"/>
    <lineage>
        <taxon>Eukaryota</taxon>
        <taxon>Fungi</taxon>
        <taxon>Dikarya</taxon>
        <taxon>Basidiomycota</taxon>
        <taxon>Agaricomycotina</taxon>
        <taxon>Agaricomycetes</taxon>
        <taxon>Cantharellales</taxon>
        <taxon>Tulasnellaceae</taxon>
        <taxon>Tulasnella</taxon>
    </lineage>
</organism>
<dbReference type="SUPFAM" id="SSF81383">
    <property type="entry name" value="F-box domain"/>
    <property type="match status" value="1"/>
</dbReference>
<protein>
    <recommendedName>
        <fullName evidence="2">F-box domain-containing protein</fullName>
    </recommendedName>
</protein>
<dbReference type="OrthoDB" id="3170744at2759"/>
<dbReference type="EMBL" id="KN823248">
    <property type="protein sequence ID" value="KIO18973.1"/>
    <property type="molecule type" value="Genomic_DNA"/>
</dbReference>
<dbReference type="AlphaFoldDB" id="A0A0C3KC03"/>
<feature type="region of interest" description="Disordered" evidence="1">
    <location>
        <begin position="527"/>
        <end position="635"/>
    </location>
</feature>
<keyword evidence="4" id="KW-1185">Reference proteome</keyword>
<name>A0A0C3KC03_9AGAM</name>
<dbReference type="STRING" id="1051891.A0A0C3KC03"/>
<gene>
    <name evidence="3" type="ORF">M407DRAFT_153413</name>
</gene>
<dbReference type="InterPro" id="IPR001810">
    <property type="entry name" value="F-box_dom"/>
</dbReference>
<evidence type="ECO:0000256" key="1">
    <source>
        <dbReference type="SAM" id="MobiDB-lite"/>
    </source>
</evidence>
<feature type="compositionally biased region" description="Low complexity" evidence="1">
    <location>
        <begin position="577"/>
        <end position="607"/>
    </location>
</feature>
<dbReference type="Proteomes" id="UP000054248">
    <property type="component" value="Unassembled WGS sequence"/>
</dbReference>
<dbReference type="Pfam" id="PF12937">
    <property type="entry name" value="F-box-like"/>
    <property type="match status" value="1"/>
</dbReference>
<sequence>MSTEKTQEIVARTLASFLAELDDVIGTSVDDQSQLEARAAAVENLQKVVGRQLSEYSVKLNRRRNSLLPIYRLPVELLIDIFLRVIDLIDWDMEQNRNIASVCKAWYDIIIQSPQFWHRINVSHDIDTIKRIMRRNADGPFSIQFDKDSIGEAKHEEVLTLLAPQSHRWQSIMFQGRLTDTIFKLISSPAPELTELFVYQWSGESQRKFELPEGKLIRRMDVGLVSLPWSSPRLSTLRSIQIRNLNKDLPTLSELSTILSSSPQLTWLRLSEWTETASPQDDTAPQYPIRLPNLETLVLQSIQPRYVNHLLSHVHSTSCTCLQIDDAPSKHLQTFDAPLVHLMTSSISTANSLNLDLDETKLKLAINSTPEAHVLDKWIYWANRKPGIEVTIQLKNLTEMRVLTEIVAGMDLAKGKGDDVERSISLTIAGRGSDPPPETTGETPMDPEAQTPFPCEALGYLPLIKEIRCSNHFNATPMLRYLGRPQTNFDDTVKWPCPKLSKLEVNPWESSADTMFEELKAFGEARVGASRAGDPPPATSEVTAAESDQNPESGTVENGGISTTSPAGADATATVASNDSSSGSGSSSDDTISGEPAAAASAVASAVPKQADTEASAAQPDDTSGADDTSSKVAAASVAETVIDEVQQLEDAIKKAREEEERRNRPAKMERLGVPSEVVERLKEVDLLKDIVSEL</sequence>
<feature type="region of interest" description="Disordered" evidence="1">
    <location>
        <begin position="428"/>
        <end position="452"/>
    </location>
</feature>
<evidence type="ECO:0000313" key="3">
    <source>
        <dbReference type="EMBL" id="KIO18973.1"/>
    </source>
</evidence>
<feature type="compositionally biased region" description="Polar residues" evidence="1">
    <location>
        <begin position="540"/>
        <end position="566"/>
    </location>
</feature>
<dbReference type="InterPro" id="IPR036047">
    <property type="entry name" value="F-box-like_dom_sf"/>
</dbReference>
<reference evidence="3 4" key="1">
    <citation type="submission" date="2014-04" db="EMBL/GenBank/DDBJ databases">
        <authorList>
            <consortium name="DOE Joint Genome Institute"/>
            <person name="Kuo A."/>
            <person name="Girlanda M."/>
            <person name="Perotto S."/>
            <person name="Kohler A."/>
            <person name="Nagy L.G."/>
            <person name="Floudas D."/>
            <person name="Copeland A."/>
            <person name="Barry K.W."/>
            <person name="Cichocki N."/>
            <person name="Veneault-Fourrey C."/>
            <person name="LaButti K."/>
            <person name="Lindquist E.A."/>
            <person name="Lipzen A."/>
            <person name="Lundell T."/>
            <person name="Morin E."/>
            <person name="Murat C."/>
            <person name="Sun H."/>
            <person name="Tunlid A."/>
            <person name="Henrissat B."/>
            <person name="Grigoriev I.V."/>
            <person name="Hibbett D.S."/>
            <person name="Martin F."/>
            <person name="Nordberg H.P."/>
            <person name="Cantor M.N."/>
            <person name="Hua S.X."/>
        </authorList>
    </citation>
    <scope>NUCLEOTIDE SEQUENCE [LARGE SCALE GENOMIC DNA]</scope>
    <source>
        <strain evidence="3 4">MUT 4182</strain>
    </source>
</reference>
<evidence type="ECO:0000313" key="4">
    <source>
        <dbReference type="Proteomes" id="UP000054248"/>
    </source>
</evidence>
<feature type="domain" description="F-box" evidence="2">
    <location>
        <begin position="71"/>
        <end position="121"/>
    </location>
</feature>
<evidence type="ECO:0000259" key="2">
    <source>
        <dbReference type="Pfam" id="PF12937"/>
    </source>
</evidence>
<dbReference type="HOGENOM" id="CLU_024945_0_0_1"/>
<accession>A0A0C3KC03</accession>
<dbReference type="Gene3D" id="1.20.1280.50">
    <property type="match status" value="1"/>
</dbReference>
<proteinExistence type="predicted"/>